<evidence type="ECO:0000256" key="5">
    <source>
        <dbReference type="ARBA" id="ARBA00037232"/>
    </source>
</evidence>
<dbReference type="FunFam" id="2.130.10.10:FF:000788">
    <property type="entry name" value="mRNA cleavage and polyadenylation factor subunit"/>
    <property type="match status" value="1"/>
</dbReference>
<comment type="similarity">
    <text evidence="6">Belongs to the CFT1 family.</text>
</comment>
<protein>
    <recommendedName>
        <fullName evidence="8">Protein CFT1</fullName>
    </recommendedName>
    <alternativeName>
        <fullName evidence="9">Cleavage factor two protein 1</fullName>
    </alternativeName>
    <alternativeName>
        <fullName evidence="7">Protein cft1</fullName>
    </alternativeName>
</protein>
<feature type="domain" description="RSE1/DDB1/CPSF1 first beta-propeller" evidence="12">
    <location>
        <begin position="76"/>
        <end position="446"/>
    </location>
</feature>
<proteinExistence type="inferred from homology"/>
<evidence type="ECO:0000259" key="13">
    <source>
        <dbReference type="Pfam" id="PF23726"/>
    </source>
</evidence>
<dbReference type="InterPro" id="IPR004871">
    <property type="entry name" value="RSE1/DDB1/CPSF1_C"/>
</dbReference>
<feature type="domain" description="RSE1/DDB1/CPSF1 C-terminal" evidence="11">
    <location>
        <begin position="1018"/>
        <end position="1366"/>
    </location>
</feature>
<comment type="function">
    <text evidence="5">RNA-binding component of the cleavage and polyadenylation factor (CPF) complex, which plays a key role in polyadenylation-dependent pre-mRNA 3'-end formation and cooperates with cleavage factors including the CFIA complex and NAB4/CFIB. Involved in poly(A) site recognition. May be involved in coupling transcription termination and mRNA 3'-end formation.</text>
</comment>
<evidence type="ECO:0000256" key="4">
    <source>
        <dbReference type="ARBA" id="ARBA00023242"/>
    </source>
</evidence>
<evidence type="ECO:0000256" key="6">
    <source>
        <dbReference type="ARBA" id="ARBA00038304"/>
    </source>
</evidence>
<keyword evidence="2" id="KW-0507">mRNA processing</keyword>
<dbReference type="FunFam" id="2.130.10.10:FF:000625">
    <property type="entry name" value="mRNA cleavage and polyadenylation factor subunit"/>
    <property type="match status" value="1"/>
</dbReference>
<dbReference type="InterPro" id="IPR015943">
    <property type="entry name" value="WD40/YVTN_repeat-like_dom_sf"/>
</dbReference>
<evidence type="ECO:0000259" key="11">
    <source>
        <dbReference type="Pfam" id="PF03178"/>
    </source>
</evidence>
<accession>A0A6A6VIX5</accession>
<evidence type="ECO:0000256" key="3">
    <source>
        <dbReference type="ARBA" id="ARBA00022884"/>
    </source>
</evidence>
<evidence type="ECO:0000313" key="14">
    <source>
        <dbReference type="EMBL" id="KAF2750545.1"/>
    </source>
</evidence>
<dbReference type="Pfam" id="PF23726">
    <property type="entry name" value="Beta-prop_RSE1_2nd"/>
    <property type="match status" value="1"/>
</dbReference>
<organism evidence="14 15">
    <name type="scientific">Sporormia fimetaria CBS 119925</name>
    <dbReference type="NCBI Taxonomy" id="1340428"/>
    <lineage>
        <taxon>Eukaryota</taxon>
        <taxon>Fungi</taxon>
        <taxon>Dikarya</taxon>
        <taxon>Ascomycota</taxon>
        <taxon>Pezizomycotina</taxon>
        <taxon>Dothideomycetes</taxon>
        <taxon>Pleosporomycetidae</taxon>
        <taxon>Pleosporales</taxon>
        <taxon>Sporormiaceae</taxon>
        <taxon>Sporormia</taxon>
    </lineage>
</organism>
<comment type="subcellular location">
    <subcellularLocation>
        <location evidence="1">Nucleus</location>
    </subcellularLocation>
</comment>
<feature type="domain" description="RSE1/DDB1/CPSF1 second beta-propeller" evidence="13">
    <location>
        <begin position="565"/>
        <end position="949"/>
    </location>
</feature>
<feature type="region of interest" description="Disordered" evidence="10">
    <location>
        <begin position="450"/>
        <end position="485"/>
    </location>
</feature>
<dbReference type="Pfam" id="PF10433">
    <property type="entry name" value="Beta-prop_RSE1_1st"/>
    <property type="match status" value="1"/>
</dbReference>
<dbReference type="Gene3D" id="2.130.10.10">
    <property type="entry name" value="YVTN repeat-like/Quinoprotein amine dehydrogenase"/>
    <property type="match status" value="2"/>
</dbReference>
<feature type="region of interest" description="Disordered" evidence="10">
    <location>
        <begin position="1268"/>
        <end position="1287"/>
    </location>
</feature>
<dbReference type="EMBL" id="MU006563">
    <property type="protein sequence ID" value="KAF2750545.1"/>
    <property type="molecule type" value="Genomic_DNA"/>
</dbReference>
<evidence type="ECO:0000313" key="15">
    <source>
        <dbReference type="Proteomes" id="UP000799440"/>
    </source>
</evidence>
<dbReference type="PANTHER" id="PTHR10644">
    <property type="entry name" value="DNA REPAIR/RNA PROCESSING CPSF FAMILY"/>
    <property type="match status" value="1"/>
</dbReference>
<evidence type="ECO:0000256" key="2">
    <source>
        <dbReference type="ARBA" id="ARBA00022664"/>
    </source>
</evidence>
<dbReference type="Proteomes" id="UP000799440">
    <property type="component" value="Unassembled WGS sequence"/>
</dbReference>
<dbReference type="GO" id="GO:0006397">
    <property type="term" value="P:mRNA processing"/>
    <property type="evidence" value="ECO:0007669"/>
    <property type="project" value="UniProtKB-KW"/>
</dbReference>
<dbReference type="InterPro" id="IPR050358">
    <property type="entry name" value="RSE1/DDB1/CFT1"/>
</dbReference>
<dbReference type="OrthoDB" id="6109at2759"/>
<dbReference type="GO" id="GO:0005634">
    <property type="term" value="C:nucleus"/>
    <property type="evidence" value="ECO:0007669"/>
    <property type="project" value="UniProtKB-SubCell"/>
</dbReference>
<sequence>MQCYTELTPPTAVSHAVYLPFLSAKAHNLVVAKNSSLQIFETKSTITEVSPDSEDDAENVSPNLDTEAADVPLQRTEHTAKLVLVAEFPLSGTVISLARIKIQGTKSKGEALLVAFRDAKLSLVEWDPETFSLSTVSIHYYESPDLEGAPWAADLKDTYNFLVADPGNRCAALKFGSHNLAILPFRQRGFVEDEYGIDQDEQRASKSPGEEGGGDQTSEPTPYLPSFVLPLTHLDPILTHPVHMAFLYEYREPTFGIVAAPKATTPALLAERKDILTYTVFTLDLEQKASTTLLSVPGLPYDIFKVIPLPPPIGGALLLGGNEIIHVDQAGKSHGVAVNEFAKASSAFPLTDQSDLALRLEGSTAEILSHEAGDVLIVLDDGRILTLTFTLDGRTVSGMTLQPVDEEQGGNVLSSRASCAINMGRGKLFVGSEDADSVLLGWTSKFAQSGKDGAQGGVDGGSSDEEEEDMDDLDDDLYNDTAPSAPKITAAATQATAKGAYIFRIHDVLPSIGPVRGSLANWTADARRVDSAEPQNGEADLIVSTGTGRAGGLNFLDRDVKPVHLANSKLGSTRGIWAVHAKKQAPTGLVTEIGQDAEANMSSDVDYDQYLVVCKAGENGIEDTVLYEVNGNEIKESDKGELQREEGSTMNVGTLAGGTKVVQVMRGEIRTYDSELNMDEIIAMEDENGDELRVISANFADPYLLVLLEDSSVKLFKASNAGEVEEMESNQITEAKWLSASLYKSPLVADIYAFLLSPEGALQVFSMSEIGDPSYVAEALSFLPPLLTTEPSPRRGANKAAITEILAADLGGPNSSSTHLIARTSTDDLVIYKAFHYPARAASEPWTKNLRWLKLSQPHLPRYTEEPTMEAQQAGRESTLMAFQDICGYSTVFQRGASPSFILKEASSAPRVLGLDSKPVKGFTRFHTSDCQRGFAYVDADDELRISRLPEDTHFGHLGWATKKRSLGTDVHAFSYHPRDVYIIGTGQMEEYRLQDDVYHYEWKPEDATFMPRVERGVIKVYDAKTWTVIDTHVLEPQEVIISIKTLHLEVSETTHERKALVAVGTSIVKGEDLATKGNIRIFEVITVVPEPGRPETNQRLKLIVKDEVKGAVTAISGLGTQGFIAMAQGQKCMVRGLKEDGTLLPVAFMDMQCYVTVLKNLPGTGMLLMGDAFKGIWFTGYTEEPYKMILFGRSRNRMEVLAADFIPFEESLHIVVADADNNLQILQFDPEHPRSMRGARLVHKSTFHTGHFPSTMHLLQSSLEMPATTSEFPGTGPQPMDVSTEEHAPSPLHQVLLTTQSGVLALLTPVSESSYRRLSGLANYITNSLDPTCGLNPRAYRAVENELGGGIVTRGIVDGSMLMRWGELSEGRRREIMGKIGEEEWVFRAEREILSGGGVFGRRGLA</sequence>
<dbReference type="Pfam" id="PF03178">
    <property type="entry name" value="CPSF_A"/>
    <property type="match status" value="1"/>
</dbReference>
<name>A0A6A6VIX5_9PLEO</name>
<dbReference type="InterPro" id="IPR018846">
    <property type="entry name" value="Beta-prop_RSE1/DDB1/CPSF1_1st"/>
</dbReference>
<feature type="region of interest" description="Disordered" evidence="10">
    <location>
        <begin position="199"/>
        <end position="221"/>
    </location>
</feature>
<evidence type="ECO:0000256" key="9">
    <source>
        <dbReference type="ARBA" id="ARBA00041264"/>
    </source>
</evidence>
<feature type="compositionally biased region" description="Acidic residues" evidence="10">
    <location>
        <begin position="462"/>
        <end position="478"/>
    </location>
</feature>
<reference evidence="14" key="1">
    <citation type="journal article" date="2020" name="Stud. Mycol.">
        <title>101 Dothideomycetes genomes: a test case for predicting lifestyles and emergence of pathogens.</title>
        <authorList>
            <person name="Haridas S."/>
            <person name="Albert R."/>
            <person name="Binder M."/>
            <person name="Bloem J."/>
            <person name="Labutti K."/>
            <person name="Salamov A."/>
            <person name="Andreopoulos B."/>
            <person name="Baker S."/>
            <person name="Barry K."/>
            <person name="Bills G."/>
            <person name="Bluhm B."/>
            <person name="Cannon C."/>
            <person name="Castanera R."/>
            <person name="Culley D."/>
            <person name="Daum C."/>
            <person name="Ezra D."/>
            <person name="Gonzalez J."/>
            <person name="Henrissat B."/>
            <person name="Kuo A."/>
            <person name="Liang C."/>
            <person name="Lipzen A."/>
            <person name="Lutzoni F."/>
            <person name="Magnuson J."/>
            <person name="Mondo S."/>
            <person name="Nolan M."/>
            <person name="Ohm R."/>
            <person name="Pangilinan J."/>
            <person name="Park H.-J."/>
            <person name="Ramirez L."/>
            <person name="Alfaro M."/>
            <person name="Sun H."/>
            <person name="Tritt A."/>
            <person name="Yoshinaga Y."/>
            <person name="Zwiers L.-H."/>
            <person name="Turgeon B."/>
            <person name="Goodwin S."/>
            <person name="Spatafora J."/>
            <person name="Crous P."/>
            <person name="Grigoriev I."/>
        </authorList>
    </citation>
    <scope>NUCLEOTIDE SEQUENCE</scope>
    <source>
        <strain evidence="14">CBS 119925</strain>
    </source>
</reference>
<evidence type="ECO:0000256" key="1">
    <source>
        <dbReference type="ARBA" id="ARBA00004123"/>
    </source>
</evidence>
<evidence type="ECO:0000256" key="10">
    <source>
        <dbReference type="SAM" id="MobiDB-lite"/>
    </source>
</evidence>
<dbReference type="InterPro" id="IPR058543">
    <property type="entry name" value="Beta-prop_RSE1/DDB1/CPSF1_2nd"/>
</dbReference>
<keyword evidence="3" id="KW-0694">RNA-binding</keyword>
<evidence type="ECO:0000256" key="8">
    <source>
        <dbReference type="ARBA" id="ARBA00039443"/>
    </source>
</evidence>
<evidence type="ECO:0000256" key="7">
    <source>
        <dbReference type="ARBA" id="ARBA00039187"/>
    </source>
</evidence>
<keyword evidence="4" id="KW-0539">Nucleus</keyword>
<gene>
    <name evidence="14" type="ORF">M011DRAFT_492011</name>
</gene>
<dbReference type="GO" id="GO:0003723">
    <property type="term" value="F:RNA binding"/>
    <property type="evidence" value="ECO:0007669"/>
    <property type="project" value="UniProtKB-KW"/>
</dbReference>
<evidence type="ECO:0000259" key="12">
    <source>
        <dbReference type="Pfam" id="PF10433"/>
    </source>
</evidence>
<keyword evidence="15" id="KW-1185">Reference proteome</keyword>